<reference evidence="5" key="1">
    <citation type="journal article" date="2019" name="Int. J. Syst. Evol. Microbiol.">
        <title>The Global Catalogue of Microorganisms (GCM) 10K type strain sequencing project: providing services to taxonomists for standard genome sequencing and annotation.</title>
        <authorList>
            <consortium name="The Broad Institute Genomics Platform"/>
            <consortium name="The Broad Institute Genome Sequencing Center for Infectious Disease"/>
            <person name="Wu L."/>
            <person name="Ma J."/>
        </authorList>
    </citation>
    <scope>NUCLEOTIDE SEQUENCE [LARGE SCALE GENOMIC DNA]</scope>
    <source>
        <strain evidence="5">NBRC 102407</strain>
    </source>
</reference>
<dbReference type="InterPro" id="IPR053981">
    <property type="entry name" value="Gp44/GpP-like_2nd"/>
</dbReference>
<sequence>MADTGIELRLDGKRYGAWQQVDVRESVDDLCASVTLAAAGPGIGDSMGLTANTVVEVLVDGELASTVRIDALNRRVGATTHSIRLQARSLGRELVDCQYSKTLSGLKLGDIAKRLSATFKVPLRVDVDTAVVPHFSMQCELPANALINAARAANLLLYPTADGGLVLTKPTDAAPVATLNYGEHIESYEVIDEFKLRFSDYVVKAFDFENSAALKGAVKDPGISYFRPMHIVADRHGQTAGGCGSRAELERNRRLARAHRIELDVPGWRHAGGLWAINTQVRVVIPREGIDGAFLIGERAFSYDANGGEMTHLQVMSREAFMGQETKRAKRGAGVRGRKK</sequence>
<feature type="domain" description="Baseplate hub protein gp44/GpP-like second" evidence="3">
    <location>
        <begin position="94"/>
        <end position="169"/>
    </location>
</feature>
<dbReference type="SUPFAM" id="SSF69279">
    <property type="entry name" value="Phage tail proteins"/>
    <property type="match status" value="2"/>
</dbReference>
<name>A0ABQ6FCJ6_9RHOO</name>
<dbReference type="PIRSF" id="PIRSF004440">
    <property type="entry name" value="GpP"/>
    <property type="match status" value="1"/>
</dbReference>
<organism evidence="4 5">
    <name type="scientific">Zoogloea oryzae</name>
    <dbReference type="NCBI Taxonomy" id="310767"/>
    <lineage>
        <taxon>Bacteria</taxon>
        <taxon>Pseudomonadati</taxon>
        <taxon>Pseudomonadota</taxon>
        <taxon>Betaproteobacteria</taxon>
        <taxon>Rhodocyclales</taxon>
        <taxon>Zoogloeaceae</taxon>
        <taxon>Zoogloea</taxon>
    </lineage>
</organism>
<dbReference type="Gene3D" id="3.55.50.10">
    <property type="entry name" value="Baseplate protein-like domains"/>
    <property type="match status" value="1"/>
</dbReference>
<evidence type="ECO:0000259" key="1">
    <source>
        <dbReference type="Pfam" id="PF21683"/>
    </source>
</evidence>
<protein>
    <recommendedName>
        <fullName evidence="6">Phage tail protein</fullName>
    </recommendedName>
</protein>
<gene>
    <name evidence="4" type="ORF">GCM10007933_21590</name>
</gene>
<dbReference type="InterPro" id="IPR049354">
    <property type="entry name" value="GpP-like_N"/>
</dbReference>
<dbReference type="InterPro" id="IPR023399">
    <property type="entry name" value="Baseplate-like_2-layer_sand"/>
</dbReference>
<dbReference type="Pfam" id="PF22255">
    <property type="entry name" value="Gp44-like_2nd"/>
    <property type="match status" value="1"/>
</dbReference>
<dbReference type="Gene3D" id="2.30.300.10">
    <property type="entry name" value="Baseplate protein-like domain - beta roll fold"/>
    <property type="match status" value="1"/>
</dbReference>
<dbReference type="EMBL" id="BSPX01000029">
    <property type="protein sequence ID" value="GLT22699.1"/>
    <property type="molecule type" value="Genomic_DNA"/>
</dbReference>
<keyword evidence="5" id="KW-1185">Reference proteome</keyword>
<comment type="caution">
    <text evidence="4">The sequence shown here is derived from an EMBL/GenBank/DDBJ whole genome shotgun (WGS) entry which is preliminary data.</text>
</comment>
<dbReference type="Pfam" id="PF21929">
    <property type="entry name" value="GpP_4th"/>
    <property type="match status" value="1"/>
</dbReference>
<dbReference type="InterPro" id="IPR053982">
    <property type="entry name" value="Gp44/GpP-like_C"/>
</dbReference>
<dbReference type="RefSeq" id="WP_284187985.1">
    <property type="nucleotide sequence ID" value="NZ_BSPX01000029.1"/>
</dbReference>
<feature type="domain" description="Baseplate hub protein gp44/GpP-like C-terminal" evidence="2">
    <location>
        <begin position="245"/>
        <end position="322"/>
    </location>
</feature>
<dbReference type="Proteomes" id="UP001157167">
    <property type="component" value="Unassembled WGS sequence"/>
</dbReference>
<feature type="domain" description="Baseplate hub protein gp44-like N-terminal" evidence="1">
    <location>
        <begin position="6"/>
        <end position="88"/>
    </location>
</feature>
<evidence type="ECO:0000259" key="3">
    <source>
        <dbReference type="Pfam" id="PF22255"/>
    </source>
</evidence>
<evidence type="ECO:0000259" key="2">
    <source>
        <dbReference type="Pfam" id="PF21929"/>
    </source>
</evidence>
<dbReference type="Pfam" id="PF21683">
    <property type="entry name" value="GpP-like_1st"/>
    <property type="match status" value="1"/>
</dbReference>
<accession>A0ABQ6FCJ6</accession>
<dbReference type="InterPro" id="IPR026276">
    <property type="entry name" value="Baseplate_GpP"/>
</dbReference>
<evidence type="ECO:0008006" key="6">
    <source>
        <dbReference type="Google" id="ProtNLM"/>
    </source>
</evidence>
<evidence type="ECO:0000313" key="5">
    <source>
        <dbReference type="Proteomes" id="UP001157167"/>
    </source>
</evidence>
<dbReference type="Gene3D" id="3.30.1920.10">
    <property type="entry name" value="Baseplate protein-like domains - 2 layer sandwich fold"/>
    <property type="match status" value="1"/>
</dbReference>
<evidence type="ECO:0000313" key="4">
    <source>
        <dbReference type="EMBL" id="GLT22699.1"/>
    </source>
</evidence>
<proteinExistence type="predicted"/>